<keyword evidence="3" id="KW-1185">Reference proteome</keyword>
<protein>
    <recommendedName>
        <fullName evidence="1">C-type lectin domain-containing protein</fullName>
    </recommendedName>
</protein>
<dbReference type="Proteomes" id="UP001497497">
    <property type="component" value="Unassembled WGS sequence"/>
</dbReference>
<dbReference type="AlphaFoldDB" id="A0AAV2IR80"/>
<dbReference type="InterPro" id="IPR001304">
    <property type="entry name" value="C-type_lectin-like"/>
</dbReference>
<sequence length="140" mass="15782">MVVCDASKGLQIFTSGKSMSCLGWFNNYVTYFEAEDACRSKGGYLMTPKTMDKVAMLLPLVTERAWVGLDDTKQEGVYIWKDDNSTLTLTADVKSTFFASGEPNNNGDREDCNVYTPTLLNDVPCWFNYTYLCEIFTVDL</sequence>
<feature type="domain" description="C-type lectin" evidence="1">
    <location>
        <begin position="17"/>
        <end position="134"/>
    </location>
</feature>
<evidence type="ECO:0000313" key="2">
    <source>
        <dbReference type="EMBL" id="CAL1548325.1"/>
    </source>
</evidence>
<name>A0AAV2IR80_LYMST</name>
<reference evidence="2 3" key="1">
    <citation type="submission" date="2024-04" db="EMBL/GenBank/DDBJ databases">
        <authorList>
            <consortium name="Genoscope - CEA"/>
            <person name="William W."/>
        </authorList>
    </citation>
    <scope>NUCLEOTIDE SEQUENCE [LARGE SCALE GENOMIC DNA]</scope>
</reference>
<comment type="caution">
    <text evidence="2">The sequence shown here is derived from an EMBL/GenBank/DDBJ whole genome shotgun (WGS) entry which is preliminary data.</text>
</comment>
<organism evidence="2 3">
    <name type="scientific">Lymnaea stagnalis</name>
    <name type="common">Great pond snail</name>
    <name type="synonym">Helix stagnalis</name>
    <dbReference type="NCBI Taxonomy" id="6523"/>
    <lineage>
        <taxon>Eukaryota</taxon>
        <taxon>Metazoa</taxon>
        <taxon>Spiralia</taxon>
        <taxon>Lophotrochozoa</taxon>
        <taxon>Mollusca</taxon>
        <taxon>Gastropoda</taxon>
        <taxon>Heterobranchia</taxon>
        <taxon>Euthyneura</taxon>
        <taxon>Panpulmonata</taxon>
        <taxon>Hygrophila</taxon>
        <taxon>Lymnaeoidea</taxon>
        <taxon>Lymnaeidae</taxon>
        <taxon>Lymnaea</taxon>
    </lineage>
</organism>
<dbReference type="Gene3D" id="3.10.100.10">
    <property type="entry name" value="Mannose-Binding Protein A, subunit A"/>
    <property type="match status" value="1"/>
</dbReference>
<gene>
    <name evidence="2" type="ORF">GSLYS_00021642001</name>
</gene>
<dbReference type="Pfam" id="PF00059">
    <property type="entry name" value="Lectin_C"/>
    <property type="match status" value="1"/>
</dbReference>
<dbReference type="InterPro" id="IPR016186">
    <property type="entry name" value="C-type_lectin-like/link_sf"/>
</dbReference>
<dbReference type="CDD" id="cd00037">
    <property type="entry name" value="CLECT"/>
    <property type="match status" value="1"/>
</dbReference>
<dbReference type="SUPFAM" id="SSF56436">
    <property type="entry name" value="C-type lectin-like"/>
    <property type="match status" value="1"/>
</dbReference>
<dbReference type="InterPro" id="IPR016187">
    <property type="entry name" value="CTDL_fold"/>
</dbReference>
<evidence type="ECO:0000259" key="1">
    <source>
        <dbReference type="PROSITE" id="PS50041"/>
    </source>
</evidence>
<dbReference type="EMBL" id="CAXITT010001277">
    <property type="protein sequence ID" value="CAL1548325.1"/>
    <property type="molecule type" value="Genomic_DNA"/>
</dbReference>
<dbReference type="PANTHER" id="PTHR22801:SF63">
    <property type="entry name" value="C-TYPE LECTIN DOMAIN-CONTAINING PROTEIN"/>
    <property type="match status" value="1"/>
</dbReference>
<proteinExistence type="predicted"/>
<dbReference type="PROSITE" id="PS50041">
    <property type="entry name" value="C_TYPE_LECTIN_2"/>
    <property type="match status" value="1"/>
</dbReference>
<evidence type="ECO:0000313" key="3">
    <source>
        <dbReference type="Proteomes" id="UP001497497"/>
    </source>
</evidence>
<dbReference type="PANTHER" id="PTHR22801">
    <property type="entry name" value="LITHOSTATHINE"/>
    <property type="match status" value="1"/>
</dbReference>
<dbReference type="SMART" id="SM00034">
    <property type="entry name" value="CLECT"/>
    <property type="match status" value="1"/>
</dbReference>
<dbReference type="InterPro" id="IPR050801">
    <property type="entry name" value="Ca-Dep_Lectins_ImmuneDev"/>
</dbReference>
<accession>A0AAV2IR80</accession>